<dbReference type="KEGG" id="dtn:DTL3_0370"/>
<evidence type="ECO:0000313" key="2">
    <source>
        <dbReference type="Proteomes" id="UP000032809"/>
    </source>
</evidence>
<reference evidence="2" key="1">
    <citation type="submission" date="2014-11" db="EMBL/GenBank/DDBJ databases">
        <authorList>
            <person name="Wibberg D."/>
        </authorList>
    </citation>
    <scope>NUCLEOTIDE SEQUENCE [LARGE SCALE GENOMIC DNA]</scope>
    <source>
        <strain evidence="2">L3</strain>
    </source>
</reference>
<dbReference type="AlphaFoldDB" id="A0A0C7P111"/>
<dbReference type="OrthoDB" id="37476at2"/>
<accession>A0A0C7P111</accession>
<dbReference type="EMBL" id="LN824141">
    <property type="protein sequence ID" value="CEP77699.1"/>
    <property type="molecule type" value="Genomic_DNA"/>
</dbReference>
<name>A0A0C7P111_DEFTU</name>
<organism evidence="1 2">
    <name type="scientific">Defluviitoga tunisiensis</name>
    <dbReference type="NCBI Taxonomy" id="1006576"/>
    <lineage>
        <taxon>Bacteria</taxon>
        <taxon>Thermotogati</taxon>
        <taxon>Thermotogota</taxon>
        <taxon>Thermotogae</taxon>
        <taxon>Petrotogales</taxon>
        <taxon>Petrotogaceae</taxon>
        <taxon>Defluviitoga</taxon>
    </lineage>
</organism>
<evidence type="ECO:0000313" key="1">
    <source>
        <dbReference type="EMBL" id="CEP77699.1"/>
    </source>
</evidence>
<dbReference type="RefSeq" id="WP_052670256.1">
    <property type="nucleotide sequence ID" value="NZ_LN824141.1"/>
</dbReference>
<dbReference type="Proteomes" id="UP000032809">
    <property type="component" value="Chromosome I"/>
</dbReference>
<keyword evidence="2" id="KW-1185">Reference proteome</keyword>
<dbReference type="STRING" id="1006576.DTL3_0370"/>
<protein>
    <submittedName>
        <fullName evidence="1">Uncharacterized protein</fullName>
    </submittedName>
</protein>
<dbReference type="HOGENOM" id="CLU_1703402_0_0_0"/>
<proteinExistence type="predicted"/>
<sequence length="166" mass="19177">MINLIYPISLENLNKLKNGDKILYTGKVIFVTPQALERLLNYYNLEGIPLFNFLGEFVTYGTFNWAHNEIRNITISKISNYFDFIFSAGANSIIADKLTSKALQQLQYYNRPILKTITKTIKCEQSKILFYKDIKNGGIIECWIKNHPMEVLTVDEQSKVENKNNA</sequence>
<gene>
    <name evidence="1" type="ORF">DTL3_0370</name>
</gene>